<feature type="signal peptide" evidence="3">
    <location>
        <begin position="1"/>
        <end position="21"/>
    </location>
</feature>
<dbReference type="GO" id="GO:0005615">
    <property type="term" value="C:extracellular space"/>
    <property type="evidence" value="ECO:0007669"/>
    <property type="project" value="TreeGrafter"/>
</dbReference>
<feature type="chain" id="PRO_5042128062" description="Bactericidal permeability-increasing protein" evidence="3">
    <location>
        <begin position="22"/>
        <end position="521"/>
    </location>
</feature>
<dbReference type="SMART" id="SM00328">
    <property type="entry name" value="BPI1"/>
    <property type="match status" value="1"/>
</dbReference>
<feature type="domain" description="Lipid-binding serum glycoprotein N-terminal" evidence="4">
    <location>
        <begin position="31"/>
        <end position="250"/>
    </location>
</feature>
<gene>
    <name evidence="6" type="ORF">NP493_55g02008</name>
</gene>
<proteinExistence type="inferred from homology"/>
<dbReference type="Pfam" id="PF01273">
    <property type="entry name" value="LBP_BPI_CETP"/>
    <property type="match status" value="1"/>
</dbReference>
<dbReference type="Gene3D" id="3.15.20.10">
    <property type="entry name" value="Bactericidal permeability-increasing protein, domain 2"/>
    <property type="match status" value="1"/>
</dbReference>
<dbReference type="SUPFAM" id="SSF55394">
    <property type="entry name" value="Bactericidal permeability-increasing protein, BPI"/>
    <property type="match status" value="2"/>
</dbReference>
<keyword evidence="3" id="KW-0732">Signal</keyword>
<dbReference type="EMBL" id="JAODUO010000056">
    <property type="protein sequence ID" value="KAK2191214.1"/>
    <property type="molecule type" value="Genomic_DNA"/>
</dbReference>
<dbReference type="GO" id="GO:0008289">
    <property type="term" value="F:lipid binding"/>
    <property type="evidence" value="ECO:0007669"/>
    <property type="project" value="InterPro"/>
</dbReference>
<evidence type="ECO:0000256" key="3">
    <source>
        <dbReference type="SAM" id="SignalP"/>
    </source>
</evidence>
<dbReference type="Pfam" id="PF02886">
    <property type="entry name" value="LBP_BPI_CETP_C"/>
    <property type="match status" value="1"/>
</dbReference>
<sequence length="521" mass="57188">MSVPWGVVAFATVLAFGTAAGSGTRPGFRTRITQRGLDYARDVGLDIVSKEIKQLKIPDVSAQSGGAKAKLYDIKFVKQPEPTASVVPLHELGLRLAVANINAELSAKYGADIKMSFFKMKSTGTIRVVTENMKLVLDTHIGRDNAGRPSLYKFFCKGSGVIRVTFKGGWSNLLNLGSKVFQSKIRSVIIAQICTNTIKEIKRQIDLHVIPVRETVAEDYELDFSMVRFPKFEPTHVELYSKGEINIKDRHIRMPFSPPEIPLFHQHNKKMAYVYVTDYLLNSGFMAAFKNQQLSGYVNESLLPAQVKDFMKTTCPMSLCLGSLLPNIGKRYPGAASSIHIYATQSPTVHVRGASIGLAGWGVVNITVTDKDGKEQPVMSATLSGTANFTVHVSNSRVFFNIVKLTPKVTVVKSAVDDNGLGAILEPVLKIASEGLLLPRLTDLGFEGIPLPKVKDLRFVDTEILPDKTEHVVIVGTDIRLEPYDPDAEDEIKKTLEMFQSLPKISMSSSPIFADVEGSSA</sequence>
<dbReference type="InterPro" id="IPR001124">
    <property type="entry name" value="Lipid-bd_serum_glycop_C"/>
</dbReference>
<comment type="similarity">
    <text evidence="1">Belongs to the BPI/LBP/Plunc superfamily. BPI/LBP family.</text>
</comment>
<keyword evidence="2" id="KW-1015">Disulfide bond</keyword>
<dbReference type="PANTHER" id="PTHR10504">
    <property type="entry name" value="BACTERICIDAL PERMEABILITY-INCREASING BPI PROTEIN-RELATED"/>
    <property type="match status" value="1"/>
</dbReference>
<evidence type="ECO:0000256" key="2">
    <source>
        <dbReference type="ARBA" id="ARBA00023157"/>
    </source>
</evidence>
<organism evidence="6 7">
    <name type="scientific">Ridgeia piscesae</name>
    <name type="common">Tubeworm</name>
    <dbReference type="NCBI Taxonomy" id="27915"/>
    <lineage>
        <taxon>Eukaryota</taxon>
        <taxon>Metazoa</taxon>
        <taxon>Spiralia</taxon>
        <taxon>Lophotrochozoa</taxon>
        <taxon>Annelida</taxon>
        <taxon>Polychaeta</taxon>
        <taxon>Sedentaria</taxon>
        <taxon>Canalipalpata</taxon>
        <taxon>Sabellida</taxon>
        <taxon>Siboglinidae</taxon>
        <taxon>Ridgeia</taxon>
    </lineage>
</organism>
<dbReference type="InterPro" id="IPR017942">
    <property type="entry name" value="Lipid-bd_serum_glycop_N"/>
</dbReference>
<name>A0AAD9UIY1_RIDPI</name>
<feature type="domain" description="Lipid-binding serum glycoprotein C-terminal" evidence="5">
    <location>
        <begin position="266"/>
        <end position="477"/>
    </location>
</feature>
<evidence type="ECO:0000259" key="5">
    <source>
        <dbReference type="SMART" id="SM00329"/>
    </source>
</evidence>
<dbReference type="InterPro" id="IPR032942">
    <property type="entry name" value="BPI/LBP/Plunc"/>
</dbReference>
<evidence type="ECO:0008006" key="8">
    <source>
        <dbReference type="Google" id="ProtNLM"/>
    </source>
</evidence>
<dbReference type="SMART" id="SM00329">
    <property type="entry name" value="BPI2"/>
    <property type="match status" value="1"/>
</dbReference>
<dbReference type="AlphaFoldDB" id="A0AAD9UIY1"/>
<keyword evidence="7" id="KW-1185">Reference proteome</keyword>
<evidence type="ECO:0000256" key="1">
    <source>
        <dbReference type="ARBA" id="ARBA00007292"/>
    </source>
</evidence>
<accession>A0AAD9UIY1</accession>
<evidence type="ECO:0000313" key="7">
    <source>
        <dbReference type="Proteomes" id="UP001209878"/>
    </source>
</evidence>
<dbReference type="PANTHER" id="PTHR10504:SF131">
    <property type="entry name" value="BPI2 DOMAIN-CONTAINING PROTEIN"/>
    <property type="match status" value="1"/>
</dbReference>
<evidence type="ECO:0000259" key="4">
    <source>
        <dbReference type="SMART" id="SM00328"/>
    </source>
</evidence>
<dbReference type="Gene3D" id="3.15.10.10">
    <property type="entry name" value="Bactericidal permeability-increasing protein, domain 1"/>
    <property type="match status" value="1"/>
</dbReference>
<evidence type="ECO:0000313" key="6">
    <source>
        <dbReference type="EMBL" id="KAK2191214.1"/>
    </source>
</evidence>
<comment type="caution">
    <text evidence="6">The sequence shown here is derived from an EMBL/GenBank/DDBJ whole genome shotgun (WGS) entry which is preliminary data.</text>
</comment>
<protein>
    <recommendedName>
        <fullName evidence="8">Bactericidal permeability-increasing protein</fullName>
    </recommendedName>
</protein>
<dbReference type="Proteomes" id="UP001209878">
    <property type="component" value="Unassembled WGS sequence"/>
</dbReference>
<reference evidence="6" key="1">
    <citation type="journal article" date="2023" name="Mol. Biol. Evol.">
        <title>Third-Generation Sequencing Reveals the Adaptive Role of the Epigenome in Three Deep-Sea Polychaetes.</title>
        <authorList>
            <person name="Perez M."/>
            <person name="Aroh O."/>
            <person name="Sun Y."/>
            <person name="Lan Y."/>
            <person name="Juniper S.K."/>
            <person name="Young C.R."/>
            <person name="Angers B."/>
            <person name="Qian P.Y."/>
        </authorList>
    </citation>
    <scope>NUCLEOTIDE SEQUENCE</scope>
    <source>
        <strain evidence="6">R07B-5</strain>
    </source>
</reference>
<dbReference type="InterPro" id="IPR017943">
    <property type="entry name" value="Bactericidal_perm-incr_a/b_dom"/>
</dbReference>